<keyword evidence="4" id="KW-1185">Reference proteome</keyword>
<reference evidence="3" key="1">
    <citation type="submission" date="2021-07" db="EMBL/GenBank/DDBJ databases">
        <title>New genus and species of the family Alcaligenaceae.</title>
        <authorList>
            <person name="Hahn M.W."/>
        </authorList>
    </citation>
    <scope>NUCLEOTIDE SEQUENCE</scope>
    <source>
        <strain evidence="3">LF4-65</strain>
    </source>
</reference>
<dbReference type="InterPro" id="IPR042100">
    <property type="entry name" value="Bug_dom1"/>
</dbReference>
<proteinExistence type="inferred from homology"/>
<dbReference type="Proteomes" id="UP000739565">
    <property type="component" value="Unassembled WGS sequence"/>
</dbReference>
<feature type="chain" id="PRO_5037499683" evidence="2">
    <location>
        <begin position="23"/>
        <end position="318"/>
    </location>
</feature>
<organism evidence="3 4">
    <name type="scientific">Zwartia hollandica</name>
    <dbReference type="NCBI Taxonomy" id="324606"/>
    <lineage>
        <taxon>Bacteria</taxon>
        <taxon>Pseudomonadati</taxon>
        <taxon>Pseudomonadota</taxon>
        <taxon>Betaproteobacteria</taxon>
        <taxon>Burkholderiales</taxon>
        <taxon>Alcaligenaceae</taxon>
        <taxon>Zwartia</taxon>
    </lineage>
</organism>
<dbReference type="AlphaFoldDB" id="A0A953T8M6"/>
<dbReference type="CDD" id="cd07012">
    <property type="entry name" value="PBP2_Bug_TTT"/>
    <property type="match status" value="1"/>
</dbReference>
<comment type="similarity">
    <text evidence="1">Belongs to the UPF0065 (bug) family.</text>
</comment>
<dbReference type="PIRSF" id="PIRSF017082">
    <property type="entry name" value="YflP"/>
    <property type="match status" value="1"/>
</dbReference>
<protein>
    <submittedName>
        <fullName evidence="3">Tripartite tricarboxylate transporter substrate binding protein</fullName>
    </submittedName>
</protein>
<dbReference type="PANTHER" id="PTHR42928">
    <property type="entry name" value="TRICARBOXYLATE-BINDING PROTEIN"/>
    <property type="match status" value="1"/>
</dbReference>
<dbReference type="EMBL" id="JAHXRI010000025">
    <property type="protein sequence ID" value="MBZ1351889.1"/>
    <property type="molecule type" value="Genomic_DNA"/>
</dbReference>
<evidence type="ECO:0000256" key="1">
    <source>
        <dbReference type="ARBA" id="ARBA00006987"/>
    </source>
</evidence>
<dbReference type="PANTHER" id="PTHR42928:SF5">
    <property type="entry name" value="BLR1237 PROTEIN"/>
    <property type="match status" value="1"/>
</dbReference>
<accession>A0A953T8M6</accession>
<dbReference type="Gene3D" id="3.40.190.10">
    <property type="entry name" value="Periplasmic binding protein-like II"/>
    <property type="match status" value="1"/>
</dbReference>
<feature type="signal peptide" evidence="2">
    <location>
        <begin position="1"/>
        <end position="22"/>
    </location>
</feature>
<keyword evidence="2" id="KW-0732">Signal</keyword>
<comment type="caution">
    <text evidence="3">The sequence shown here is derived from an EMBL/GenBank/DDBJ whole genome shotgun (WGS) entry which is preliminary data.</text>
</comment>
<sequence length="318" mass="33977">MKSVRIAATAVMFLGLSWNSQAQTFPDREVSLIVNYGAGGTTDVASRALAQGMEKSLGKPIIVQNRPGALGTLTPAYIARQKPDGYQIGVVTYSTVAIMPHLMDLTYTIKDFEFVAGFGRFRYGVAVNADSPYKTLADLVKAAQSGQGLFFGTTSAPNNLAIFELSRLTGAKFEHISYKSGAEAVTAVLSGQVQVIVQNPPDILPHIKAGKLRMLASASPMRWVEQPDVKTMKEQGYDVEIDSWLGLAVPKGTPAAIVNTLEKAALTAMADPALAARLANMGVDPASLSAKQYLDILEKGYIEMGRAIKAAKIPRITG</sequence>
<dbReference type="SUPFAM" id="SSF53850">
    <property type="entry name" value="Periplasmic binding protein-like II"/>
    <property type="match status" value="1"/>
</dbReference>
<evidence type="ECO:0000313" key="3">
    <source>
        <dbReference type="EMBL" id="MBZ1351889.1"/>
    </source>
</evidence>
<gene>
    <name evidence="3" type="ORF">KZZ10_14690</name>
</gene>
<dbReference type="Pfam" id="PF03401">
    <property type="entry name" value="TctC"/>
    <property type="match status" value="1"/>
</dbReference>
<dbReference type="InterPro" id="IPR005064">
    <property type="entry name" value="BUG"/>
</dbReference>
<dbReference type="Gene3D" id="3.40.190.150">
    <property type="entry name" value="Bordetella uptake gene, domain 1"/>
    <property type="match status" value="1"/>
</dbReference>
<evidence type="ECO:0000256" key="2">
    <source>
        <dbReference type="SAM" id="SignalP"/>
    </source>
</evidence>
<name>A0A953T8M6_9BURK</name>
<evidence type="ECO:0000313" key="4">
    <source>
        <dbReference type="Proteomes" id="UP000739565"/>
    </source>
</evidence>
<dbReference type="RefSeq" id="WP_259662432.1">
    <property type="nucleotide sequence ID" value="NZ_JAHXRI010000025.1"/>
</dbReference>